<evidence type="ECO:0000313" key="2">
    <source>
        <dbReference type="Proteomes" id="UP001050691"/>
    </source>
</evidence>
<protein>
    <submittedName>
        <fullName evidence="1">Uncharacterized protein</fullName>
    </submittedName>
</protein>
<gene>
    <name evidence="1" type="ORF">Clacol_007556</name>
</gene>
<sequence>MPLPLPRKAEEIAADLLHELDRLLVAILYYDVSFTQLGYHLDPITFERFSCLLTGYIERSKTQLHTRLSQPSWGSDDYPLHVWSFHNFEILAVLFRDEVESFLAFLYHHDALISVSPILKISKSISFSVREEGSVRGDELNNNVNPSSSTKIISSTSTMQFNKDLPVLSICDDDIPPLSLYESRDDSIQHHTKDVETTNLNLNHIGLISILRGLQELGTLSKLNESSYSGVQATLNNSQLENCNINKDETGIIIAQGSPFPFPSSLFTHQSLEYLKQKMQSRFTKSHLHCLLSKILEPKVKSNTSRILGTQPVFKFDLNVYSPLKCFLKELFLKNRTANSFKPSMPSLTFMMMHEGSRVLSFSFVLPLNQLFFESRDIQGTLSPGQIIIYCDLCLTGYFGDSIYVFAFDTMSSLMTTVNFVLAEFVINDSD</sequence>
<accession>A0AAV5AF93</accession>
<dbReference type="Proteomes" id="UP001050691">
    <property type="component" value="Unassembled WGS sequence"/>
</dbReference>
<dbReference type="EMBL" id="BPWL01000008">
    <property type="protein sequence ID" value="GJJ13304.1"/>
    <property type="molecule type" value="Genomic_DNA"/>
</dbReference>
<proteinExistence type="predicted"/>
<keyword evidence="2" id="KW-1185">Reference proteome</keyword>
<name>A0AAV5AF93_9AGAM</name>
<comment type="caution">
    <text evidence="1">The sequence shown here is derived from an EMBL/GenBank/DDBJ whole genome shotgun (WGS) entry which is preliminary data.</text>
</comment>
<reference evidence="1" key="1">
    <citation type="submission" date="2021-10" db="EMBL/GenBank/DDBJ databases">
        <title>De novo Genome Assembly of Clathrus columnatus (Basidiomycota, Fungi) Using Illumina and Nanopore Sequence Data.</title>
        <authorList>
            <person name="Ogiso-Tanaka E."/>
            <person name="Itagaki H."/>
            <person name="Hosoya T."/>
            <person name="Hosaka K."/>
        </authorList>
    </citation>
    <scope>NUCLEOTIDE SEQUENCE</scope>
    <source>
        <strain evidence="1">MO-923</strain>
    </source>
</reference>
<dbReference type="AlphaFoldDB" id="A0AAV5AF93"/>
<organism evidence="1 2">
    <name type="scientific">Clathrus columnatus</name>
    <dbReference type="NCBI Taxonomy" id="1419009"/>
    <lineage>
        <taxon>Eukaryota</taxon>
        <taxon>Fungi</taxon>
        <taxon>Dikarya</taxon>
        <taxon>Basidiomycota</taxon>
        <taxon>Agaricomycotina</taxon>
        <taxon>Agaricomycetes</taxon>
        <taxon>Phallomycetidae</taxon>
        <taxon>Phallales</taxon>
        <taxon>Clathraceae</taxon>
        <taxon>Clathrus</taxon>
    </lineage>
</organism>
<evidence type="ECO:0000313" key="1">
    <source>
        <dbReference type="EMBL" id="GJJ13304.1"/>
    </source>
</evidence>